<feature type="compositionally biased region" description="Low complexity" evidence="20">
    <location>
        <begin position="180"/>
        <end position="189"/>
    </location>
</feature>
<evidence type="ECO:0000259" key="21">
    <source>
        <dbReference type="PROSITE" id="PS50222"/>
    </source>
</evidence>
<evidence type="ECO:0000256" key="19">
    <source>
        <dbReference type="SAM" id="Coils"/>
    </source>
</evidence>
<dbReference type="Pfam" id="PF18199">
    <property type="entry name" value="Dynein_C"/>
    <property type="match status" value="1"/>
</dbReference>
<dbReference type="Proteomes" id="UP000054350">
    <property type="component" value="Unassembled WGS sequence"/>
</dbReference>
<keyword evidence="15" id="KW-0505">Motor protein</keyword>
<dbReference type="GO" id="GO:0005509">
    <property type="term" value="F:calcium ion binding"/>
    <property type="evidence" value="ECO:0007669"/>
    <property type="project" value="InterPro"/>
</dbReference>
<dbReference type="OrthoDB" id="447173at2759"/>
<dbReference type="InterPro" id="IPR002048">
    <property type="entry name" value="EF_hand_dom"/>
</dbReference>
<evidence type="ECO:0000256" key="1">
    <source>
        <dbReference type="ARBA" id="ARBA00004230"/>
    </source>
</evidence>
<evidence type="ECO:0000256" key="4">
    <source>
        <dbReference type="ARBA" id="ARBA00011655"/>
    </source>
</evidence>
<dbReference type="FunFam" id="1.10.8.710:FF:000004">
    <property type="entry name" value="Dynein axonemal heavy chain 6"/>
    <property type="match status" value="1"/>
</dbReference>
<dbReference type="Gene3D" id="1.10.8.710">
    <property type="match status" value="1"/>
</dbReference>
<dbReference type="SUPFAM" id="SSF52540">
    <property type="entry name" value="P-loop containing nucleoside triphosphate hydrolases"/>
    <property type="match status" value="4"/>
</dbReference>
<reference evidence="23" key="2">
    <citation type="submission" date="2009-11" db="EMBL/GenBank/DDBJ databases">
        <title>The Genome Sequence of Allomyces macrogynus strain ATCC 38327.</title>
        <authorList>
            <consortium name="The Broad Institute Genome Sequencing Platform"/>
            <person name="Russ C."/>
            <person name="Cuomo C."/>
            <person name="Shea T."/>
            <person name="Young S.K."/>
            <person name="Zeng Q."/>
            <person name="Koehrsen M."/>
            <person name="Haas B."/>
            <person name="Borodovsky M."/>
            <person name="Guigo R."/>
            <person name="Alvarado L."/>
            <person name="Berlin A."/>
            <person name="Borenstein D."/>
            <person name="Chen Z."/>
            <person name="Engels R."/>
            <person name="Freedman E."/>
            <person name="Gellesch M."/>
            <person name="Goldberg J."/>
            <person name="Griggs A."/>
            <person name="Gujja S."/>
            <person name="Heiman D."/>
            <person name="Hepburn T."/>
            <person name="Howarth C."/>
            <person name="Jen D."/>
            <person name="Larson L."/>
            <person name="Lewis B."/>
            <person name="Mehta T."/>
            <person name="Park D."/>
            <person name="Pearson M."/>
            <person name="Roberts A."/>
            <person name="Saif S."/>
            <person name="Shenoy N."/>
            <person name="Sisk P."/>
            <person name="Stolte C."/>
            <person name="Sykes S."/>
            <person name="Walk T."/>
            <person name="White J."/>
            <person name="Yandava C."/>
            <person name="Burger G."/>
            <person name="Gray M.W."/>
            <person name="Holland P.W.H."/>
            <person name="King N."/>
            <person name="Lang F.B.F."/>
            <person name="Roger A.J."/>
            <person name="Ruiz-Trillo I."/>
            <person name="Lander E."/>
            <person name="Nusbaum C."/>
        </authorList>
    </citation>
    <scope>NUCLEOTIDE SEQUENCE [LARGE SCALE GENOMIC DNA]</scope>
    <source>
        <strain evidence="23">ATCC 38327</strain>
    </source>
</reference>
<dbReference type="InterPro" id="IPR041589">
    <property type="entry name" value="DNAH3_AAA_lid_1"/>
</dbReference>
<evidence type="ECO:0000256" key="12">
    <source>
        <dbReference type="ARBA" id="ARBA00023017"/>
    </source>
</evidence>
<dbReference type="InterPro" id="IPR003593">
    <property type="entry name" value="AAA+_ATPase"/>
</dbReference>
<evidence type="ECO:0000313" key="23">
    <source>
        <dbReference type="Proteomes" id="UP000054350"/>
    </source>
</evidence>
<dbReference type="Pfam" id="PF17857">
    <property type="entry name" value="AAA_lid_1"/>
    <property type="match status" value="1"/>
</dbReference>
<dbReference type="Gene3D" id="1.10.8.720">
    <property type="entry name" value="Region D6 of dynein motor"/>
    <property type="match status" value="1"/>
</dbReference>
<evidence type="ECO:0000256" key="8">
    <source>
        <dbReference type="ARBA" id="ARBA00022737"/>
    </source>
</evidence>
<keyword evidence="17" id="KW-0966">Cell projection</keyword>
<dbReference type="Gene3D" id="6.10.140.1060">
    <property type="match status" value="1"/>
</dbReference>
<keyword evidence="12" id="KW-0243">Dynein</keyword>
<dbReference type="FunFam" id="1.10.8.1220:FF:000001">
    <property type="entry name" value="Dynein axonemal heavy chain 5"/>
    <property type="match status" value="1"/>
</dbReference>
<dbReference type="GO" id="GO:0005858">
    <property type="term" value="C:axonemal dynein complex"/>
    <property type="evidence" value="ECO:0007669"/>
    <property type="project" value="UniProtKB-ARBA"/>
</dbReference>
<dbReference type="SMART" id="SM00382">
    <property type="entry name" value="AAA"/>
    <property type="match status" value="2"/>
</dbReference>
<dbReference type="GO" id="GO:0051959">
    <property type="term" value="F:dynein light intermediate chain binding"/>
    <property type="evidence" value="ECO:0007669"/>
    <property type="project" value="InterPro"/>
</dbReference>
<dbReference type="Pfam" id="PF12781">
    <property type="entry name" value="AAA_9"/>
    <property type="match status" value="1"/>
</dbReference>
<dbReference type="InterPro" id="IPR024743">
    <property type="entry name" value="Dynein_HC_stalk"/>
</dbReference>
<dbReference type="Pfam" id="PF12780">
    <property type="entry name" value="AAA_8"/>
    <property type="match status" value="1"/>
</dbReference>
<dbReference type="InterPro" id="IPR004273">
    <property type="entry name" value="Dynein_heavy_D6_P-loop"/>
</dbReference>
<accession>A0A0L0T521</accession>
<dbReference type="PROSITE" id="PS00018">
    <property type="entry name" value="EF_HAND_1"/>
    <property type="match status" value="1"/>
</dbReference>
<evidence type="ECO:0000256" key="5">
    <source>
        <dbReference type="ARBA" id="ARBA00022197"/>
    </source>
</evidence>
<evidence type="ECO:0000256" key="14">
    <source>
        <dbReference type="ARBA" id="ARBA00023069"/>
    </source>
</evidence>
<dbReference type="FunFam" id="1.20.920.20:FF:000006">
    <property type="entry name" value="Dynein, axonemal, heavy chain 6"/>
    <property type="match status" value="1"/>
</dbReference>
<dbReference type="FunFam" id="3.40.50.300:FF:001328">
    <property type="entry name" value="Dynein heavy chain 6, axonemal"/>
    <property type="match status" value="1"/>
</dbReference>
<dbReference type="FunFam" id="3.20.180.20:FF:000003">
    <property type="entry name" value="Dynein heavy chain 12, axonemal"/>
    <property type="match status" value="1"/>
</dbReference>
<keyword evidence="16" id="KW-0206">Cytoskeleton</keyword>
<evidence type="ECO:0000256" key="10">
    <source>
        <dbReference type="ARBA" id="ARBA00022840"/>
    </source>
</evidence>
<dbReference type="GO" id="GO:0045505">
    <property type="term" value="F:dynein intermediate chain binding"/>
    <property type="evidence" value="ECO:0007669"/>
    <property type="project" value="InterPro"/>
</dbReference>
<dbReference type="Pfam" id="PF12777">
    <property type="entry name" value="MT"/>
    <property type="match status" value="1"/>
</dbReference>
<dbReference type="InterPro" id="IPR024317">
    <property type="entry name" value="Dynein_heavy_chain_D4_dom"/>
</dbReference>
<gene>
    <name evidence="22" type="ORF">AMAG_14368</name>
</gene>
<evidence type="ECO:0000313" key="22">
    <source>
        <dbReference type="EMBL" id="KNE69837.1"/>
    </source>
</evidence>
<evidence type="ECO:0000256" key="13">
    <source>
        <dbReference type="ARBA" id="ARBA00023054"/>
    </source>
</evidence>
<dbReference type="InterPro" id="IPR035706">
    <property type="entry name" value="AAA_9"/>
</dbReference>
<dbReference type="GO" id="GO:0005524">
    <property type="term" value="F:ATP binding"/>
    <property type="evidence" value="ECO:0007669"/>
    <property type="project" value="UniProtKB-KW"/>
</dbReference>
<dbReference type="Pfam" id="PF08393">
    <property type="entry name" value="DHC_N2"/>
    <property type="match status" value="1"/>
</dbReference>
<dbReference type="InterPro" id="IPR013602">
    <property type="entry name" value="Dynein_heavy_linker"/>
</dbReference>
<dbReference type="VEuPathDB" id="FungiDB:AMAG_14368"/>
<protein>
    <recommendedName>
        <fullName evidence="5">Dynein heavy chain, cytoplasmic</fullName>
    </recommendedName>
    <alternativeName>
        <fullName evidence="18">Dynein heavy chain, cytosolic</fullName>
    </alternativeName>
</protein>
<feature type="compositionally biased region" description="Pro residues" evidence="20">
    <location>
        <begin position="46"/>
        <end position="58"/>
    </location>
</feature>
<dbReference type="Pfam" id="PF18198">
    <property type="entry name" value="AAA_lid_11"/>
    <property type="match status" value="1"/>
</dbReference>
<sequence length="4018" mass="452340">MCGSLHRPFADPTTSTSRPPASSQQPTAAAGAATISTSAFNAPQAPNDPPPIPSPSPVPFYSNTLRLGQKWNRQASLVPTEDGYDLAKSPLENFERLNGRFLSTLTSSDPAAIAKVSGGTSPATTARALPPIKPGVLGRRAAGAATQGVRKQRHLETEQRNKQFRGELVSLVMKGSRSTASDGSANGGSDDADGSSVQERETMQKYYYYITNGVDTTQVAEMDRRWLAHVLHLIPSRLKDAFPASVATLSGEMREDYHMSVKKAIVDFVLRDPRQKLAGTEEDTSEYGFTTLRASTATWQDDFQYARDLVAHQLLVLSPVIVEIQQIIAKYRGTLLVDAAALAREEQPFDLRRFKGLMLHQFESAREGLMSSFYPEILNVFYQGAKKNSWSAIAPAKLPSFFNLIALYMTDFLRHVTQTSVEAFVDLFTALRPPQFAIKLIHDAPEIRMDPHPRDVQLVIEALLESLLATLNRVPRIETQLFASKVPKLLPVALEATQPQWVAYQKKLLYRCLQRALAAPQQYLQDFAPHSDLIAGKFEESGTTGDSSATSAVPFDDLITEARRLRDLASNRLLAAYPFQVEFPLVLLQCGDFVTALADTAVALAATIMAWVADRTRAEHTFLSHEFKAMADRLAKPPATVEDMANLQKYLDTARGTDFARLEAQVEHARVRLNVLMQLYDMTREDYDLNAFLFTWPHRMAPTFTACEDLLASARRANEDELLQRREKLNTELEALSRQVVDFAQYGDVDEIQKYLKIAQKFQVKLDGLGERITAFNRDEMLFGWSSTTGFSLLEDVAAQFAPYMTLYQSAVEFQKSCNTWINGSLLQLDAEKVENDVTTMWRNVYKILNQFEAPEPSTMAQKVKEELEQFKVHIPMIRVLCNPGLRERHWHAISEVVRYKFAPDETTTLGSVLERNLGHFMEQLETISMTASKEYSFEKALQKMYTEWENVEFTALDYRDTGTQILSAIDDIQMLLDDHIVKTQAMRGSPYIKPFEDETREWDRKLNLIQEVLDVWLKVQMTWLYLEPIFSSEDIMRQMPVEGKRFRGVDAFWKELMRHLALDHHVLAATAMPNLLDRLTQSNEELELIQRGLNHYLEVKRLYFPRFFFLSNDEMLEILSETRDPLRVQPHLKKCFEGINSLKFEENLDITGMYSNLKEFITFPKKISTADANGAVEKWLLDVEKSMLLSVFEVVQKAFLGYKDGERDSWVLQWPGQAVLTISQVFWTREVEASISTGNLKAYADLSNQRLARIVELVRGSLTKVVRSTLEALVVVDVHARDVVALLESSRVANISDFDWLSQMRYYYDKDQGVIVKMINSVVKYGYEYLGNQGRLVITPLTDRCFRTLLGALQLNLGGAPEGPAGTGKTESVKDLAKAIAKQCVVYNCSDGLDYIAMGKFFKGLASSGAWACFDEFNRIDLEVLSVVAQQILTIQRAKFANADTFLFEGTELHLNPTCAVFITMNPGYAGRSELPDNLKSLFRPVAMMVPDYTLIAEISLYSFGFVDARSMAVKITATYRLCSEQLSSQDHYDYGMRAVKSVLNAAGALKLKYPHENENIIILRSINDVNLPKFLSHDIPLFKGITSDLFPGCTLPTPDYEVLIAAIKQSCEKMNLQLTPPFLEKVLQVYEMMLVRHGYMIVGEATSGKTCSYRVLAAALTEMNKSNVPGIEKVQYQVMNPKSITMGQLYGQFDMVTHEWSDGVLALCFRSFASSPSPDRKWVIFDGPVDAVWVENMNTVLDDNKKLCLNSGEIIQLSSSMSMMFEVRDLAVASPATVSRCGMIYMEPSSLGWKPLMRSWLTTTVKNAQHAATIEAIFLDWLDPCIDFVRKECVELCETLNSNLARSCMNIFQGQYVDTKQPTNPQLQAMMMFAIVWSVGGALNPAGKTKFNVFFRDLSGKTVTESPFPAEGAVYDYTFVNGQWRLWTDQLTDVPIPASARFADILVQTIDTMRYSALLKLLARINKHVLLVGPTGTGKTMYINDTLNKLPPEQWVNIFLTFSAQTSARQTQEFLEAKFDKRRKGVYGPALGKQAIVFVDDLNMPAREVYGAQPPIELLRQWMDHGGWYNLGDKSFQEFIDLQFVSAMGPPGGGRNPVTSRFLRHFNSIGINAFDDPTLNKIFSVILDWHFKKGFQAAIQTLAGPIVEATRAVYRASMDSLLPTPTKSHYTFNLRDFSRVVQGILLSSPERFTDAHKLIRLWAHEVMRVFYDRLVDDSDRKWFYEMIQKTTQSAFQVDFHLVLKAYDTNGDGKVDEGEIRSLMFGAFGESSKKLYDEIESIDAMTDLVDRALGEFNALSKKQMDLVMFRFAIEHLIRISRVLLQPQGNMVCVGVGGSGRQSLTRLAAFIAQCELFQVEITKNYGTTEWHDDIKKIMKKAGGEGKPTVFLFSDTQIQQESFLEDINNLLNSGEVPNIYAADEKAEIIELVRAEGMKKKGAEDTATLFAFFVERCRELLHVVLCMSPVGDAFRARLRKFPSIVNCCTIDWYQPWPDDALEMVASKFLQDVEMEDHVRAQVVQTCKSFHMGARDLSDRFLANLRRHNYVTPTSYLELIRTYKSLLSQKRQEVSKLKFRYVNGLEKLDFAGKAVSKMQVDLESLQPQLILTKEETTKIMVQIEKDSKDVNETRKVVSADEAVASKKAAEAKAIKDECEAELSEALPALQAALSALDTLKPNDITMIKSMKSPPAGVKLVMEAVCIMKDVKPVKIPDPATGKKVEDFWGPSKTMLSDLKFLDSLKAYDRDNISPAIMKVIRSKYIDNPEFDPEKIKSASSAAEGLCKWVRAMEMYDRVAKVIAPKKEALGKAESELNETMKSLEEKRATLKAVEDKMAALENNFKAMTAKKEQLEAQVESVSKQLVRAEKLIGSLGDEQERWTKCAADLEIKYTSLTGDVLISSGIVAYLGAFTKLYRDECVQAWSAECRQRSIPCSETVTLSTVLGEPVKIRSWTLAGLPNDSFSIDNAITMSNSRRWPLHIDPQGQANRWIKNMEKANSLQVIKLTDSDYLRTLENAIQFGNPVLLENVGEDLDPVLEPLLAKQTFKQGGMVFIRLGDSTIEYSPEFRFYVTTKLRNPHYLPELSTKVTLLNFMITPEGLEDQLLGIVIAKEKPELEEAKNQLLLQSAENKKQLQEIEDKILEVLSSSQGNILEDETAIQILASSKVLSKTISEKQAIADKTEIQIDGVRAGYKPIAAHSSILFFCIAVLANVEPMYQYSLPWYINLFISSIERSEKSPDLDIRLAHLRKHFTESLYLNVCRSLFEKDKLVFSVLLTVTILKAEGKLVDDEWKFLLVGGLGMEAADARPNPDPSWISNSTWSELNMLSKMPGLAQLPVVFEDNLADFRKLYDAASPHEIPLPGGLSTALTTFQQLLVLRCLRYDKLVPALQNFIIEMMGRRFVEPPPFDLPASFTDASPTTPLIFVLSPGADPMTALLKFAEDKKLNGNKVNSISLGQGQGPIAAKMVAKGMSEGLWIVLQNCHLAVSWMTALEKICEDLRPETTHKDFRLWLTSYPSEKFPVTILQNGVKMTNEPPKGLRANVLNNFLTDPISDKTFHEGSSKQQVFERMLFALCFFHAVVQERRMFGPIGWNIPYEFNDTDLRISARQLRNFLNEYSETPYSALIYLTGHCNYGGRVTDDKDRRTLLSLLSLYYNRNVVDQDNFALSPSGNYRIPPSTKYADCLEYIKQLPLETKPEVFSLHENADISKNQLETENLLKTVLLTQESASGGGGGGGQSESLVYDVATDMLGRLPPFFDLAAIQAAYPVSYTESMNTVLLQECIRFRNLQVIVSDSLKNIQKALKGLVVMSADLEDVNRSIQTGRIPAMWAGKSYPSMKPLGSYFADLLARLAFFQSWIDKGPPIVFWVSGFFFTQSFLTGVLQNFARKYTIPIDQIALEYQVQATKTAGVRPEDGVYVNGIFIEGARWDVGQRSLVESLPKVLHDQLPVIWLKPGEKSKFVVERSYDCPVYKTLARRGTLSTTGHSTNYVMSMRLPSQHPEEHWINRGVACVLSLST</sequence>
<dbReference type="InterPro" id="IPR041228">
    <property type="entry name" value="Dynein_C"/>
</dbReference>
<keyword evidence="10" id="KW-0067">ATP-binding</keyword>
<reference evidence="22 23" key="1">
    <citation type="submission" date="2009-11" db="EMBL/GenBank/DDBJ databases">
        <title>Annotation of Allomyces macrogynus ATCC 38327.</title>
        <authorList>
            <consortium name="The Broad Institute Genome Sequencing Platform"/>
            <person name="Russ C."/>
            <person name="Cuomo C."/>
            <person name="Burger G."/>
            <person name="Gray M.W."/>
            <person name="Holland P.W.H."/>
            <person name="King N."/>
            <person name="Lang F.B.F."/>
            <person name="Roger A.J."/>
            <person name="Ruiz-Trillo I."/>
            <person name="Young S.K."/>
            <person name="Zeng Q."/>
            <person name="Gargeya S."/>
            <person name="Fitzgerald M."/>
            <person name="Haas B."/>
            <person name="Abouelleil A."/>
            <person name="Alvarado L."/>
            <person name="Arachchi H.M."/>
            <person name="Berlin A."/>
            <person name="Chapman S.B."/>
            <person name="Gearin G."/>
            <person name="Goldberg J."/>
            <person name="Griggs A."/>
            <person name="Gujja S."/>
            <person name="Hansen M."/>
            <person name="Heiman D."/>
            <person name="Howarth C."/>
            <person name="Larimer J."/>
            <person name="Lui A."/>
            <person name="MacDonald P.J.P."/>
            <person name="McCowen C."/>
            <person name="Montmayeur A."/>
            <person name="Murphy C."/>
            <person name="Neiman D."/>
            <person name="Pearson M."/>
            <person name="Priest M."/>
            <person name="Roberts A."/>
            <person name="Saif S."/>
            <person name="Shea T."/>
            <person name="Sisk P."/>
            <person name="Stolte C."/>
            <person name="Sykes S."/>
            <person name="Wortman J."/>
            <person name="Nusbaum C."/>
            <person name="Birren B."/>
        </authorList>
    </citation>
    <scope>NUCLEOTIDE SEQUENCE [LARGE SCALE GENOMIC DNA]</scope>
    <source>
        <strain evidence="22 23">ATCC 38327</strain>
    </source>
</reference>
<organism evidence="22 23">
    <name type="scientific">Allomyces macrogynus (strain ATCC 38327)</name>
    <name type="common">Allomyces javanicus var. macrogynus</name>
    <dbReference type="NCBI Taxonomy" id="578462"/>
    <lineage>
        <taxon>Eukaryota</taxon>
        <taxon>Fungi</taxon>
        <taxon>Fungi incertae sedis</taxon>
        <taxon>Blastocladiomycota</taxon>
        <taxon>Blastocladiomycetes</taxon>
        <taxon>Blastocladiales</taxon>
        <taxon>Blastocladiaceae</taxon>
        <taxon>Allomyces</taxon>
    </lineage>
</organism>
<dbReference type="Gene3D" id="3.10.490.20">
    <property type="match status" value="1"/>
</dbReference>
<dbReference type="Pfam" id="PF12774">
    <property type="entry name" value="AAA_6"/>
    <property type="match status" value="1"/>
</dbReference>
<dbReference type="PANTHER" id="PTHR22878">
    <property type="entry name" value="DYNEIN HEAVY CHAIN 6, AXONEMAL-LIKE-RELATED"/>
    <property type="match status" value="1"/>
</dbReference>
<keyword evidence="7" id="KW-0493">Microtubule</keyword>
<evidence type="ECO:0000256" key="9">
    <source>
        <dbReference type="ARBA" id="ARBA00022741"/>
    </source>
</evidence>
<proteinExistence type="inferred from homology"/>
<evidence type="ECO:0000256" key="7">
    <source>
        <dbReference type="ARBA" id="ARBA00022701"/>
    </source>
</evidence>
<evidence type="ECO:0000256" key="6">
    <source>
        <dbReference type="ARBA" id="ARBA00022490"/>
    </source>
</evidence>
<dbReference type="InterPro" id="IPR042222">
    <property type="entry name" value="Dynein_2_N"/>
</dbReference>
<evidence type="ECO:0000256" key="15">
    <source>
        <dbReference type="ARBA" id="ARBA00023175"/>
    </source>
</evidence>
<dbReference type="GO" id="GO:0008569">
    <property type="term" value="F:minus-end-directed microtubule motor activity"/>
    <property type="evidence" value="ECO:0007669"/>
    <property type="project" value="InterPro"/>
</dbReference>
<dbReference type="Gene3D" id="3.40.50.300">
    <property type="entry name" value="P-loop containing nucleotide triphosphate hydrolases"/>
    <property type="match status" value="5"/>
</dbReference>
<dbReference type="InterPro" id="IPR026983">
    <property type="entry name" value="DHC"/>
</dbReference>
<feature type="coiled-coil region" evidence="19">
    <location>
        <begin position="2803"/>
        <end position="2868"/>
    </location>
</feature>
<feature type="compositionally biased region" description="Low complexity" evidence="20">
    <location>
        <begin position="10"/>
        <end position="45"/>
    </location>
</feature>
<dbReference type="STRING" id="578462.A0A0L0T521"/>
<dbReference type="Gene3D" id="1.10.287.2620">
    <property type="match status" value="1"/>
</dbReference>
<dbReference type="Pfam" id="PF17852">
    <property type="entry name" value="Dynein_AAA_lid"/>
    <property type="match status" value="1"/>
</dbReference>
<dbReference type="InterPro" id="IPR043157">
    <property type="entry name" value="Dynein_AAA1S"/>
</dbReference>
<dbReference type="InterPro" id="IPR027417">
    <property type="entry name" value="P-loop_NTPase"/>
</dbReference>
<dbReference type="GO" id="GO:0003341">
    <property type="term" value="P:cilium movement"/>
    <property type="evidence" value="ECO:0007669"/>
    <property type="project" value="UniProtKB-ARBA"/>
</dbReference>
<keyword evidence="14" id="KW-0969">Cilium</keyword>
<dbReference type="Gene3D" id="1.20.140.100">
    <property type="entry name" value="Dynein heavy chain, N-terminal domain 2"/>
    <property type="match status" value="1"/>
</dbReference>
<feature type="domain" description="EF-hand" evidence="21">
    <location>
        <begin position="2236"/>
        <end position="2271"/>
    </location>
</feature>
<evidence type="ECO:0000256" key="17">
    <source>
        <dbReference type="ARBA" id="ARBA00023273"/>
    </source>
</evidence>
<dbReference type="FunFam" id="3.40.50.300:FF:000044">
    <property type="entry name" value="Dynein heavy chain 5, axonemal"/>
    <property type="match status" value="1"/>
</dbReference>
<dbReference type="Gene3D" id="1.10.8.1220">
    <property type="match status" value="1"/>
</dbReference>
<evidence type="ECO:0000256" key="20">
    <source>
        <dbReference type="SAM" id="MobiDB-lite"/>
    </source>
</evidence>
<dbReference type="eggNOG" id="KOG3595">
    <property type="taxonomic scope" value="Eukaryota"/>
</dbReference>
<evidence type="ECO:0000256" key="2">
    <source>
        <dbReference type="ARBA" id="ARBA00004430"/>
    </source>
</evidence>
<dbReference type="Gene3D" id="3.20.180.20">
    <property type="entry name" value="Dynein heavy chain, N-terminal domain 2"/>
    <property type="match status" value="1"/>
</dbReference>
<dbReference type="Gene3D" id="1.20.58.1120">
    <property type="match status" value="1"/>
</dbReference>
<dbReference type="FunFam" id="1.10.8.720:FF:000001">
    <property type="entry name" value="dynein heavy chain 7, axonemal"/>
    <property type="match status" value="1"/>
</dbReference>
<dbReference type="FunFam" id="1.20.1270.280:FF:000001">
    <property type="entry name" value="dynein heavy chain 7, axonemal"/>
    <property type="match status" value="1"/>
</dbReference>
<dbReference type="FunFam" id="1.10.287.2620:FF:000002">
    <property type="entry name" value="Dynein heavy chain 2, axonemal"/>
    <property type="match status" value="1"/>
</dbReference>
<dbReference type="InterPro" id="IPR041658">
    <property type="entry name" value="AAA_lid_11"/>
</dbReference>
<keyword evidence="13 19" id="KW-0175">Coiled coil</keyword>
<keyword evidence="8" id="KW-0677">Repeat</keyword>
<dbReference type="EMBL" id="GG745362">
    <property type="protein sequence ID" value="KNE69837.1"/>
    <property type="molecule type" value="Genomic_DNA"/>
</dbReference>
<dbReference type="FunFam" id="1.20.140.100:FF:000004">
    <property type="entry name" value="Dynein axonemal heavy chain 6"/>
    <property type="match status" value="1"/>
</dbReference>
<dbReference type="Pfam" id="PF12775">
    <property type="entry name" value="AAA_7"/>
    <property type="match status" value="1"/>
</dbReference>
<evidence type="ECO:0000256" key="16">
    <source>
        <dbReference type="ARBA" id="ARBA00023212"/>
    </source>
</evidence>
<keyword evidence="11" id="KW-0282">Flagellum</keyword>
<keyword evidence="23" id="KW-1185">Reference proteome</keyword>
<name>A0A0L0T521_ALLM3</name>
<dbReference type="InterPro" id="IPR018247">
    <property type="entry name" value="EF_Hand_1_Ca_BS"/>
</dbReference>
<feature type="region of interest" description="Disordered" evidence="20">
    <location>
        <begin position="175"/>
        <end position="197"/>
    </location>
</feature>
<dbReference type="GO" id="GO:0005874">
    <property type="term" value="C:microtubule"/>
    <property type="evidence" value="ECO:0007669"/>
    <property type="project" value="UniProtKB-KW"/>
</dbReference>
<dbReference type="FunFam" id="1.20.58.1120:FF:000001">
    <property type="entry name" value="dynein heavy chain 2, axonemal"/>
    <property type="match status" value="1"/>
</dbReference>
<dbReference type="Pfam" id="PF03028">
    <property type="entry name" value="Dynein_heavy"/>
    <property type="match status" value="1"/>
</dbReference>
<dbReference type="Gene3D" id="1.20.920.20">
    <property type="match status" value="1"/>
</dbReference>
<feature type="region of interest" description="Disordered" evidence="20">
    <location>
        <begin position="1"/>
        <end position="61"/>
    </location>
</feature>
<comment type="subunit">
    <text evidence="4">Consists of at least two heavy chains and a number of intermediate and light chains.</text>
</comment>
<dbReference type="InterPro" id="IPR042228">
    <property type="entry name" value="Dynein_linker_3"/>
</dbReference>
<dbReference type="FunFam" id="3.40.50.300:FF:000362">
    <property type="entry name" value="Dynein, axonemal, heavy chain 6"/>
    <property type="match status" value="1"/>
</dbReference>
<dbReference type="InterPro" id="IPR043160">
    <property type="entry name" value="Dynein_C_barrel"/>
</dbReference>
<dbReference type="Gene3D" id="1.20.920.30">
    <property type="match status" value="1"/>
</dbReference>
<evidence type="ECO:0000256" key="18">
    <source>
        <dbReference type="ARBA" id="ARBA00033439"/>
    </source>
</evidence>
<evidence type="ECO:0000256" key="3">
    <source>
        <dbReference type="ARBA" id="ARBA00008887"/>
    </source>
</evidence>
<dbReference type="FunFam" id="1.20.920.30:FF:000002">
    <property type="entry name" value="Dynein axonemal heavy chain 3"/>
    <property type="match status" value="1"/>
</dbReference>
<dbReference type="FunFam" id="3.10.490.20:FF:000001">
    <property type="entry name" value="dynein heavy chain 7, axonemal"/>
    <property type="match status" value="1"/>
</dbReference>
<dbReference type="GO" id="GO:0031514">
    <property type="term" value="C:motile cilium"/>
    <property type="evidence" value="ECO:0007669"/>
    <property type="project" value="UniProtKB-SubCell"/>
</dbReference>
<keyword evidence="9" id="KW-0547">Nucleotide-binding</keyword>
<dbReference type="PROSITE" id="PS50222">
    <property type="entry name" value="EF_HAND_2"/>
    <property type="match status" value="1"/>
</dbReference>
<dbReference type="FunFam" id="3.40.50.300:FF:000223">
    <property type="entry name" value="Dynein heavy chain 3, axonemal"/>
    <property type="match status" value="1"/>
</dbReference>
<dbReference type="Gene3D" id="1.10.472.130">
    <property type="match status" value="1"/>
</dbReference>
<evidence type="ECO:0000256" key="11">
    <source>
        <dbReference type="ARBA" id="ARBA00022846"/>
    </source>
</evidence>
<keyword evidence="6" id="KW-0963">Cytoplasm</keyword>
<comment type="similarity">
    <text evidence="3">Belongs to the dynein heavy chain family.</text>
</comment>
<dbReference type="PANTHER" id="PTHR22878:SF70">
    <property type="entry name" value="DYNEIN HEAVY CHAIN 2, AXONEMAL"/>
    <property type="match status" value="1"/>
</dbReference>
<dbReference type="InterPro" id="IPR035699">
    <property type="entry name" value="AAA_6"/>
</dbReference>
<dbReference type="Gene3D" id="1.20.1270.280">
    <property type="match status" value="1"/>
</dbReference>
<dbReference type="FunFam" id="3.40.50.300:FF:002141">
    <property type="entry name" value="Dynein heavy chain"/>
    <property type="match status" value="1"/>
</dbReference>
<dbReference type="InterPro" id="IPR041466">
    <property type="entry name" value="Dynein_AAA5_ext"/>
</dbReference>
<comment type="subcellular location">
    <subcellularLocation>
        <location evidence="1">Cell projection</location>
        <location evidence="1">Cilium</location>
        <location evidence="1">Flagellum</location>
    </subcellularLocation>
    <subcellularLocation>
        <location evidence="2">Cytoplasm</location>
        <location evidence="2">Cytoskeleton</location>
        <location evidence="2">Cilium axoneme</location>
    </subcellularLocation>
</comment>
<dbReference type="InterPro" id="IPR042219">
    <property type="entry name" value="AAA_lid_11_sf"/>
</dbReference>